<protein>
    <submittedName>
        <fullName evidence="5">Uncharacterized protein</fullName>
    </submittedName>
</protein>
<dbReference type="PANTHER" id="PTHR33365">
    <property type="entry name" value="YALI0B05434P"/>
    <property type="match status" value="1"/>
</dbReference>
<sequence length="242" mass="28037">MNIKFHLASRHKTLWKIANAKCMFDQRISNAEKSGPHLHLIFFDGSQHAVSLSALKVVLAICWIITCVLAFMIGLKCPKDLDVLCTDHMDLHCLHYHDVDFNAKLTRGNIYRDNAWRELGMNVPAPFMVTLRRPIQDTTWYNYDYYCGLGEHEFENSPKILQMHVGHCLDFLRQQLMCTADIGLVPFVWVEGQPEPGADFSTKHRRKDFDAIRQWAKEKQVDEQQAKVKPVRRPGNRVEGYP</sequence>
<feature type="region of interest" description="Disordered" evidence="3">
    <location>
        <begin position="217"/>
        <end position="242"/>
    </location>
</feature>
<evidence type="ECO:0000256" key="1">
    <source>
        <dbReference type="ARBA" id="ARBA00004685"/>
    </source>
</evidence>
<dbReference type="OrthoDB" id="3687641at2759"/>
<proteinExistence type="inferred from homology"/>
<keyword evidence="4" id="KW-1133">Transmembrane helix</keyword>
<dbReference type="InterPro" id="IPR021765">
    <property type="entry name" value="UstYa-like"/>
</dbReference>
<comment type="pathway">
    <text evidence="1">Mycotoxin biosynthesis.</text>
</comment>
<evidence type="ECO:0000313" key="6">
    <source>
        <dbReference type="Proteomes" id="UP000184330"/>
    </source>
</evidence>
<evidence type="ECO:0000256" key="3">
    <source>
        <dbReference type="SAM" id="MobiDB-lite"/>
    </source>
</evidence>
<evidence type="ECO:0000313" key="5">
    <source>
        <dbReference type="EMBL" id="CZR57154.1"/>
    </source>
</evidence>
<dbReference type="AlphaFoldDB" id="A0A1L7WWK0"/>
<dbReference type="PANTHER" id="PTHR33365:SF4">
    <property type="entry name" value="CYCLOCHLOROTINE BIOSYNTHESIS PROTEIN O"/>
    <property type="match status" value="1"/>
</dbReference>
<dbReference type="STRING" id="576137.A0A1L7WWK0"/>
<feature type="compositionally biased region" description="Basic and acidic residues" evidence="3">
    <location>
        <begin position="217"/>
        <end position="226"/>
    </location>
</feature>
<gene>
    <name evidence="5" type="ORF">PAC_07043</name>
</gene>
<keyword evidence="4" id="KW-0472">Membrane</keyword>
<comment type="similarity">
    <text evidence="2">Belongs to the ustYa family.</text>
</comment>
<feature type="transmembrane region" description="Helical" evidence="4">
    <location>
        <begin position="57"/>
        <end position="75"/>
    </location>
</feature>
<organism evidence="5 6">
    <name type="scientific">Phialocephala subalpina</name>
    <dbReference type="NCBI Taxonomy" id="576137"/>
    <lineage>
        <taxon>Eukaryota</taxon>
        <taxon>Fungi</taxon>
        <taxon>Dikarya</taxon>
        <taxon>Ascomycota</taxon>
        <taxon>Pezizomycotina</taxon>
        <taxon>Leotiomycetes</taxon>
        <taxon>Helotiales</taxon>
        <taxon>Mollisiaceae</taxon>
        <taxon>Phialocephala</taxon>
        <taxon>Phialocephala fortinii species complex</taxon>
    </lineage>
</organism>
<dbReference type="Pfam" id="PF11807">
    <property type="entry name" value="UstYa"/>
    <property type="match status" value="1"/>
</dbReference>
<keyword evidence="6" id="KW-1185">Reference proteome</keyword>
<keyword evidence="4" id="KW-0812">Transmembrane</keyword>
<reference evidence="5 6" key="1">
    <citation type="submission" date="2016-03" db="EMBL/GenBank/DDBJ databases">
        <authorList>
            <person name="Ploux O."/>
        </authorList>
    </citation>
    <scope>NUCLEOTIDE SEQUENCE [LARGE SCALE GENOMIC DNA]</scope>
    <source>
        <strain evidence="5 6">UAMH 11012</strain>
    </source>
</reference>
<evidence type="ECO:0000256" key="4">
    <source>
        <dbReference type="SAM" id="Phobius"/>
    </source>
</evidence>
<evidence type="ECO:0000256" key="2">
    <source>
        <dbReference type="ARBA" id="ARBA00035112"/>
    </source>
</evidence>
<dbReference type="Proteomes" id="UP000184330">
    <property type="component" value="Unassembled WGS sequence"/>
</dbReference>
<dbReference type="GO" id="GO:0043386">
    <property type="term" value="P:mycotoxin biosynthetic process"/>
    <property type="evidence" value="ECO:0007669"/>
    <property type="project" value="InterPro"/>
</dbReference>
<dbReference type="EMBL" id="FJOG01000009">
    <property type="protein sequence ID" value="CZR57154.1"/>
    <property type="molecule type" value="Genomic_DNA"/>
</dbReference>
<accession>A0A1L7WWK0</accession>
<name>A0A1L7WWK0_9HELO</name>